<proteinExistence type="predicted"/>
<organism evidence="2 3">
    <name type="scientific">Hydrocarboniphaga effusa AP103</name>
    <dbReference type="NCBI Taxonomy" id="1172194"/>
    <lineage>
        <taxon>Bacteria</taxon>
        <taxon>Pseudomonadati</taxon>
        <taxon>Pseudomonadota</taxon>
        <taxon>Gammaproteobacteria</taxon>
        <taxon>Nevskiales</taxon>
        <taxon>Nevskiaceae</taxon>
        <taxon>Hydrocarboniphaga</taxon>
    </lineage>
</organism>
<evidence type="ECO:0000313" key="2">
    <source>
        <dbReference type="EMBL" id="EIT71413.1"/>
    </source>
</evidence>
<comment type="caution">
    <text evidence="2">The sequence shown here is derived from an EMBL/GenBank/DDBJ whole genome shotgun (WGS) entry which is preliminary data.</text>
</comment>
<dbReference type="Proteomes" id="UP000003704">
    <property type="component" value="Unassembled WGS sequence"/>
</dbReference>
<dbReference type="EMBL" id="AKGD01000001">
    <property type="protein sequence ID" value="EIT71413.1"/>
    <property type="molecule type" value="Genomic_DNA"/>
</dbReference>
<sequence>MVRGDRRARFACHGSSRSWYWLEHRGDRGSPQAHARRLTARRQASGPGLH</sequence>
<dbReference type="STRING" id="1172194.WQQ_15500"/>
<evidence type="ECO:0000313" key="3">
    <source>
        <dbReference type="Proteomes" id="UP000003704"/>
    </source>
</evidence>
<name>I8TCL7_9GAMM</name>
<dbReference type="AlphaFoldDB" id="I8TCL7"/>
<protein>
    <submittedName>
        <fullName evidence="2">Uncharacterized protein</fullName>
    </submittedName>
</protein>
<evidence type="ECO:0000256" key="1">
    <source>
        <dbReference type="SAM" id="MobiDB-lite"/>
    </source>
</evidence>
<gene>
    <name evidence="2" type="ORF">WQQ_15500</name>
</gene>
<keyword evidence="3" id="KW-1185">Reference proteome</keyword>
<accession>I8TCL7</accession>
<reference evidence="2 3" key="1">
    <citation type="journal article" date="2012" name="J. Bacteriol.">
        <title>Genome Sequence of n-Alkane-Degrading Hydrocarboniphaga effusa Strain AP103T (ATCC BAA-332T).</title>
        <authorList>
            <person name="Chang H.K."/>
            <person name="Zylstra G.J."/>
            <person name="Chae J.C."/>
        </authorList>
    </citation>
    <scope>NUCLEOTIDE SEQUENCE [LARGE SCALE GENOMIC DNA]</scope>
    <source>
        <strain evidence="2 3">AP103</strain>
    </source>
</reference>
<feature type="region of interest" description="Disordered" evidence="1">
    <location>
        <begin position="26"/>
        <end position="50"/>
    </location>
</feature>